<evidence type="ECO:0000313" key="2">
    <source>
        <dbReference type="Proteomes" id="UP000199034"/>
    </source>
</evidence>
<protein>
    <submittedName>
        <fullName evidence="1">ABC-2 type transport system permease protein</fullName>
    </submittedName>
</protein>
<reference evidence="1 2" key="1">
    <citation type="submission" date="2016-10" db="EMBL/GenBank/DDBJ databases">
        <authorList>
            <person name="de Groot N.N."/>
        </authorList>
    </citation>
    <scope>NUCLEOTIDE SEQUENCE [LARGE SCALE GENOMIC DNA]</scope>
    <source>
        <strain evidence="1 2">CGMCC 4.6858</strain>
    </source>
</reference>
<dbReference type="EMBL" id="FMZM01000011">
    <property type="protein sequence ID" value="SDD83117.1"/>
    <property type="molecule type" value="Genomic_DNA"/>
</dbReference>
<name>A0A1G6Y077_9ACTN</name>
<dbReference type="PANTHER" id="PTHR37305:SF1">
    <property type="entry name" value="MEMBRANE PROTEIN"/>
    <property type="match status" value="1"/>
</dbReference>
<dbReference type="PANTHER" id="PTHR37305">
    <property type="entry name" value="INTEGRAL MEMBRANE PROTEIN-RELATED"/>
    <property type="match status" value="1"/>
</dbReference>
<keyword evidence="2" id="KW-1185">Reference proteome</keyword>
<organism evidence="1 2">
    <name type="scientific">Nocardioides lianchengensis</name>
    <dbReference type="NCBI Taxonomy" id="1045774"/>
    <lineage>
        <taxon>Bacteria</taxon>
        <taxon>Bacillati</taxon>
        <taxon>Actinomycetota</taxon>
        <taxon>Actinomycetes</taxon>
        <taxon>Propionibacteriales</taxon>
        <taxon>Nocardioidaceae</taxon>
        <taxon>Nocardioides</taxon>
    </lineage>
</organism>
<accession>A0A1G6Y077</accession>
<dbReference type="GO" id="GO:0140359">
    <property type="term" value="F:ABC-type transporter activity"/>
    <property type="evidence" value="ECO:0007669"/>
    <property type="project" value="InterPro"/>
</dbReference>
<dbReference type="GO" id="GO:0005886">
    <property type="term" value="C:plasma membrane"/>
    <property type="evidence" value="ECO:0007669"/>
    <property type="project" value="UniProtKB-SubCell"/>
</dbReference>
<dbReference type="STRING" id="1045774.SAMN05421872_111131"/>
<evidence type="ECO:0000313" key="1">
    <source>
        <dbReference type="EMBL" id="SDD83117.1"/>
    </source>
</evidence>
<dbReference type="AlphaFoldDB" id="A0A1G6Y077"/>
<proteinExistence type="predicted"/>
<dbReference type="RefSeq" id="WP_090859880.1">
    <property type="nucleotide sequence ID" value="NZ_FMZM01000011.1"/>
</dbReference>
<gene>
    <name evidence="1" type="ORF">SAMN05421872_111131</name>
</gene>
<dbReference type="Proteomes" id="UP000199034">
    <property type="component" value="Unassembled WGS sequence"/>
</dbReference>
<dbReference type="OrthoDB" id="5188656at2"/>
<sequence length="272" mass="28122">MSATAIGTTERATASYPPQTFGRVLHGEWIKFWSVRSTRWSLVALVVLGVGLTAMICASSADWLASGDADESPGSFVTWGMMLAQVTGVVLGAMVVTSEYGTGMIRSTLAAVPRRGRVLAAKAVVLTGVLLVAGTVTAFAGYLAGNFFLDRAGVGVPLDGDGVVRALFGNGLYLATLGLLTAAVGLLVRHTAAALSIVLGTVFVVGTMANLLPGTWGEWVSKLLPGNAGMTIATPVSFNPEALGPWTGFGVLVLETVVVLAAGWWALVRRDA</sequence>